<dbReference type="AlphaFoldDB" id="A0A6G4X5P1"/>
<dbReference type="GO" id="GO:0016705">
    <property type="term" value="F:oxidoreductase activity, acting on paired donors, with incorporation or reduction of molecular oxygen"/>
    <property type="evidence" value="ECO:0007669"/>
    <property type="project" value="InterPro"/>
</dbReference>
<dbReference type="Pfam" id="PF00296">
    <property type="entry name" value="Bac_luciferase"/>
    <property type="match status" value="1"/>
</dbReference>
<dbReference type="PANTHER" id="PTHR43244">
    <property type="match status" value="1"/>
</dbReference>
<keyword evidence="1" id="KW-0560">Oxidoreductase</keyword>
<dbReference type="NCBIfam" id="TIGR03559">
    <property type="entry name" value="F420_Rv3520c"/>
    <property type="match status" value="1"/>
</dbReference>
<dbReference type="RefSeq" id="WP_165302253.1">
    <property type="nucleotide sequence ID" value="NZ_JAAKZZ010000490.1"/>
</dbReference>
<sequence length="336" mass="36594">MRLGLALGYWGRGPDPRHLDLVRQAEDLGYHSVWTAEAWGSDAFTALAWIAAHTRRVRLGTAVVQMAARTPTATAMHALTLDHLSGGRLLLGMGLSGPQVVEGWYGRPFPASPLTFTREYTEVVRQVLRREGPVRLSGRFHSHPYTGGDGTGLGKPLKPITHPLRADVPLLLGAEGPKNIAQTVRIADGWLPLYWSPERAGMYEPALAAAREGFLVAPMAVASVCDDIPEGLAPVKAMLGFYVGGMGHATRNFHADLMARMGYADEAARVRNLFAEGRREEAVRAVPDAFADEISLVGPRERIAERLERWRSGPVTDLLVMAPDPKTLRTLAELTG</sequence>
<gene>
    <name evidence="3" type="ORF">G5C65_30300</name>
</gene>
<organism evidence="3 4">
    <name type="scientific">Streptomyces boncukensis</name>
    <dbReference type="NCBI Taxonomy" id="2711219"/>
    <lineage>
        <taxon>Bacteria</taxon>
        <taxon>Bacillati</taxon>
        <taxon>Actinomycetota</taxon>
        <taxon>Actinomycetes</taxon>
        <taxon>Kitasatosporales</taxon>
        <taxon>Streptomycetaceae</taxon>
        <taxon>Streptomyces</taxon>
    </lineage>
</organism>
<accession>A0A6G4X5P1</accession>
<dbReference type="SUPFAM" id="SSF51679">
    <property type="entry name" value="Bacterial luciferase-like"/>
    <property type="match status" value="1"/>
</dbReference>
<keyword evidence="4" id="KW-1185">Reference proteome</keyword>
<dbReference type="InterPro" id="IPR011251">
    <property type="entry name" value="Luciferase-like_dom"/>
</dbReference>
<comment type="caution">
    <text evidence="3">The sequence shown here is derived from an EMBL/GenBank/DDBJ whole genome shotgun (WGS) entry which is preliminary data.</text>
</comment>
<dbReference type="InterPro" id="IPR019951">
    <property type="entry name" value="F420_OxRdatse_Rv3520c_pred"/>
</dbReference>
<dbReference type="Gene3D" id="3.20.20.30">
    <property type="entry name" value="Luciferase-like domain"/>
    <property type="match status" value="1"/>
</dbReference>
<protein>
    <submittedName>
        <fullName evidence="3">LLM class F420-dependent oxidoreductase</fullName>
    </submittedName>
</protein>
<feature type="domain" description="Luciferase-like" evidence="2">
    <location>
        <begin position="17"/>
        <end position="316"/>
    </location>
</feature>
<dbReference type="InterPro" id="IPR036661">
    <property type="entry name" value="Luciferase-like_sf"/>
</dbReference>
<name>A0A6G4X5P1_9ACTN</name>
<dbReference type="Proteomes" id="UP000477722">
    <property type="component" value="Unassembled WGS sequence"/>
</dbReference>
<dbReference type="EMBL" id="JAAKZZ010000490">
    <property type="protein sequence ID" value="NGO72573.1"/>
    <property type="molecule type" value="Genomic_DNA"/>
</dbReference>
<reference evidence="3 4" key="1">
    <citation type="submission" date="2020-02" db="EMBL/GenBank/DDBJ databases">
        <title>Whole-genome analyses of novel actinobacteria.</title>
        <authorList>
            <person name="Sahin N."/>
            <person name="Tatar D."/>
        </authorList>
    </citation>
    <scope>NUCLEOTIDE SEQUENCE [LARGE SCALE GENOMIC DNA]</scope>
    <source>
        <strain evidence="3 4">SB3404</strain>
    </source>
</reference>
<evidence type="ECO:0000313" key="3">
    <source>
        <dbReference type="EMBL" id="NGO72573.1"/>
    </source>
</evidence>
<dbReference type="PANTHER" id="PTHR43244:SF1">
    <property type="entry name" value="5,10-METHYLENETETRAHYDROMETHANOPTERIN REDUCTASE"/>
    <property type="match status" value="1"/>
</dbReference>
<evidence type="ECO:0000256" key="1">
    <source>
        <dbReference type="ARBA" id="ARBA00023002"/>
    </source>
</evidence>
<proteinExistence type="predicted"/>
<evidence type="ECO:0000313" key="4">
    <source>
        <dbReference type="Proteomes" id="UP000477722"/>
    </source>
</evidence>
<dbReference type="InterPro" id="IPR050564">
    <property type="entry name" value="F420-G6PD/mer"/>
</dbReference>
<evidence type="ECO:0000259" key="2">
    <source>
        <dbReference type="Pfam" id="PF00296"/>
    </source>
</evidence>
<dbReference type="CDD" id="cd01097">
    <property type="entry name" value="Tetrahydromethanopterin_reductase"/>
    <property type="match status" value="1"/>
</dbReference>